<keyword evidence="1" id="KW-0472">Membrane</keyword>
<proteinExistence type="predicted"/>
<name>A0A9P9F7I1_9HYPO</name>
<feature type="transmembrane region" description="Helical" evidence="1">
    <location>
        <begin position="12"/>
        <end position="33"/>
    </location>
</feature>
<reference evidence="2" key="1">
    <citation type="journal article" date="2021" name="Nat. Commun.">
        <title>Genetic determinants of endophytism in the Arabidopsis root mycobiome.</title>
        <authorList>
            <person name="Mesny F."/>
            <person name="Miyauchi S."/>
            <person name="Thiergart T."/>
            <person name="Pickel B."/>
            <person name="Atanasova L."/>
            <person name="Karlsson M."/>
            <person name="Huettel B."/>
            <person name="Barry K.W."/>
            <person name="Haridas S."/>
            <person name="Chen C."/>
            <person name="Bauer D."/>
            <person name="Andreopoulos W."/>
            <person name="Pangilinan J."/>
            <person name="LaButti K."/>
            <person name="Riley R."/>
            <person name="Lipzen A."/>
            <person name="Clum A."/>
            <person name="Drula E."/>
            <person name="Henrissat B."/>
            <person name="Kohler A."/>
            <person name="Grigoriev I.V."/>
            <person name="Martin F.M."/>
            <person name="Hacquard S."/>
        </authorList>
    </citation>
    <scope>NUCLEOTIDE SEQUENCE</scope>
    <source>
        <strain evidence="2">MPI-CAGE-AT-0021</strain>
    </source>
</reference>
<organism evidence="2 3">
    <name type="scientific">Dactylonectria estremocensis</name>
    <dbReference type="NCBI Taxonomy" id="1079267"/>
    <lineage>
        <taxon>Eukaryota</taxon>
        <taxon>Fungi</taxon>
        <taxon>Dikarya</taxon>
        <taxon>Ascomycota</taxon>
        <taxon>Pezizomycotina</taxon>
        <taxon>Sordariomycetes</taxon>
        <taxon>Hypocreomycetidae</taxon>
        <taxon>Hypocreales</taxon>
        <taxon>Nectriaceae</taxon>
        <taxon>Dactylonectria</taxon>
    </lineage>
</organism>
<protein>
    <submittedName>
        <fullName evidence="2">Uncharacterized protein</fullName>
    </submittedName>
</protein>
<keyword evidence="1" id="KW-1133">Transmembrane helix</keyword>
<sequence>MPTATSKALDIYYAQYIFWYVLGMCVVIGISGIDCKTPPWPLFSPAHNPFDLNGDASAFRNPSAGVEWELEQEDGPSGVGYELRFEAPGRHDPCAAHISQMETPGVEQCQEAGPRKGSMGTDDSSKLDLGTVGLRTCILGHIGYFNPSQGRIGSLMDPIAVVRFTGR</sequence>
<keyword evidence="3" id="KW-1185">Reference proteome</keyword>
<evidence type="ECO:0000313" key="2">
    <source>
        <dbReference type="EMBL" id="KAH7154843.1"/>
    </source>
</evidence>
<accession>A0A9P9F7I1</accession>
<comment type="caution">
    <text evidence="2">The sequence shown here is derived from an EMBL/GenBank/DDBJ whole genome shotgun (WGS) entry which is preliminary data.</text>
</comment>
<keyword evidence="1" id="KW-0812">Transmembrane</keyword>
<gene>
    <name evidence="2" type="ORF">B0J13DRAFT_544159</name>
</gene>
<dbReference type="AlphaFoldDB" id="A0A9P9F7I1"/>
<dbReference type="EMBL" id="JAGMUU010000004">
    <property type="protein sequence ID" value="KAH7154843.1"/>
    <property type="molecule type" value="Genomic_DNA"/>
</dbReference>
<evidence type="ECO:0000313" key="3">
    <source>
        <dbReference type="Proteomes" id="UP000717696"/>
    </source>
</evidence>
<evidence type="ECO:0000256" key="1">
    <source>
        <dbReference type="SAM" id="Phobius"/>
    </source>
</evidence>
<dbReference type="Proteomes" id="UP000717696">
    <property type="component" value="Unassembled WGS sequence"/>
</dbReference>